<gene>
    <name evidence="7" type="primary">tatC</name>
</gene>
<geneLocation type="plastid" evidence="7"/>
<feature type="transmembrane region" description="Helical" evidence="6">
    <location>
        <begin position="89"/>
        <end position="111"/>
    </location>
</feature>
<dbReference type="PANTHER" id="PTHR30371:SF0">
    <property type="entry name" value="SEC-INDEPENDENT PROTEIN TRANSLOCASE PROTEIN TATC, CHLOROPLASTIC-RELATED"/>
    <property type="match status" value="1"/>
</dbReference>
<dbReference type="Pfam" id="PF00902">
    <property type="entry name" value="TatC"/>
    <property type="match status" value="1"/>
</dbReference>
<proteinExistence type="inferred from homology"/>
<dbReference type="GO" id="GO:0033281">
    <property type="term" value="C:TAT protein transport complex"/>
    <property type="evidence" value="ECO:0007669"/>
    <property type="project" value="TreeGrafter"/>
</dbReference>
<dbReference type="AlphaFoldDB" id="J9QUX1"/>
<evidence type="ECO:0000313" key="7">
    <source>
        <dbReference type="EMBL" id="AFR24749.1"/>
    </source>
</evidence>
<feature type="transmembrane region" description="Helical" evidence="6">
    <location>
        <begin position="207"/>
        <end position="223"/>
    </location>
</feature>
<evidence type="ECO:0000256" key="2">
    <source>
        <dbReference type="ARBA" id="ARBA00008882"/>
    </source>
</evidence>
<dbReference type="PRINTS" id="PR01840">
    <property type="entry name" value="TATCFAMILY"/>
</dbReference>
<feature type="transmembrane region" description="Helical" evidence="6">
    <location>
        <begin position="172"/>
        <end position="195"/>
    </location>
</feature>
<dbReference type="NCBIfam" id="TIGR00945">
    <property type="entry name" value="tatC"/>
    <property type="match status" value="1"/>
</dbReference>
<comment type="subcellular location">
    <subcellularLocation>
        <location evidence="1">Membrane</location>
        <topology evidence="1">Multi-pass membrane protein</topology>
    </subcellularLocation>
</comment>
<dbReference type="InterPro" id="IPR002033">
    <property type="entry name" value="TatC"/>
</dbReference>
<accession>J9QUX1</accession>
<reference evidence="7" key="1">
    <citation type="journal article" date="2012" name="Curr. Biol.">
        <title>Global distribution of a wild alga revealed by targeted metagenomics.</title>
        <authorList>
            <person name="Worden A.Z."/>
            <person name="Janouskovec J."/>
            <person name="McRose D."/>
            <person name="Engman A."/>
            <person name="Welsh R.M."/>
            <person name="Malfatti S."/>
            <person name="Tringe S.G."/>
            <person name="Keeling P.J."/>
        </authorList>
    </citation>
    <scope>NUCLEOTIDE SEQUENCE</scope>
</reference>
<dbReference type="EMBL" id="JX297813">
    <property type="protein sequence ID" value="AFR24749.1"/>
    <property type="molecule type" value="Genomic_DNA"/>
</dbReference>
<dbReference type="PROSITE" id="PS01218">
    <property type="entry name" value="TATC"/>
    <property type="match status" value="1"/>
</dbReference>
<comment type="similarity">
    <text evidence="2">Belongs to the TatC family.</text>
</comment>
<evidence type="ECO:0000256" key="6">
    <source>
        <dbReference type="SAM" id="Phobius"/>
    </source>
</evidence>
<keyword evidence="5 6" id="KW-0472">Membrane</keyword>
<keyword evidence="3 6" id="KW-0812">Transmembrane</keyword>
<name>J9QUX1_9STRA</name>
<evidence type="ECO:0000256" key="3">
    <source>
        <dbReference type="ARBA" id="ARBA00022692"/>
    </source>
</evidence>
<protein>
    <submittedName>
        <fullName evidence="7">Sec-independent protein translocase</fullName>
    </submittedName>
</protein>
<dbReference type="GO" id="GO:0065002">
    <property type="term" value="P:intracellular protein transmembrane transport"/>
    <property type="evidence" value="ECO:0007669"/>
    <property type="project" value="TreeGrafter"/>
</dbReference>
<feature type="transmembrane region" description="Helical" evidence="6">
    <location>
        <begin position="229"/>
        <end position="252"/>
    </location>
</feature>
<keyword evidence="7" id="KW-0934">Plastid</keyword>
<evidence type="ECO:0000256" key="4">
    <source>
        <dbReference type="ARBA" id="ARBA00022989"/>
    </source>
</evidence>
<feature type="transmembrane region" description="Helical" evidence="6">
    <location>
        <begin position="123"/>
        <end position="152"/>
    </location>
</feature>
<feature type="transmembrane region" description="Helical" evidence="6">
    <location>
        <begin position="43"/>
        <end position="62"/>
    </location>
</feature>
<organism evidence="7">
    <name type="scientific">uncultured Pelagomonas</name>
    <dbReference type="NCBI Taxonomy" id="660917"/>
    <lineage>
        <taxon>Eukaryota</taxon>
        <taxon>Sar</taxon>
        <taxon>Stramenopiles</taxon>
        <taxon>Ochrophyta</taxon>
        <taxon>Pelagophyceae</taxon>
        <taxon>Pelagomonadales</taxon>
        <taxon>Pelagomonadaceae</taxon>
        <taxon>Pelagomonas</taxon>
        <taxon>environmental samples</taxon>
    </lineage>
</organism>
<dbReference type="HAMAP" id="MF_00902">
    <property type="entry name" value="TatC"/>
    <property type="match status" value="1"/>
</dbReference>
<dbReference type="GO" id="GO:0009977">
    <property type="term" value="F:proton motive force dependent protein transmembrane transporter activity"/>
    <property type="evidence" value="ECO:0007669"/>
    <property type="project" value="TreeGrafter"/>
</dbReference>
<dbReference type="InterPro" id="IPR019820">
    <property type="entry name" value="Sec-indep_translocase_CS"/>
</dbReference>
<dbReference type="PANTHER" id="PTHR30371">
    <property type="entry name" value="SEC-INDEPENDENT PROTEIN TRANSLOCASE PROTEIN TATC"/>
    <property type="match status" value="1"/>
</dbReference>
<evidence type="ECO:0000256" key="5">
    <source>
        <dbReference type="ARBA" id="ARBA00023136"/>
    </source>
</evidence>
<evidence type="ECO:0000256" key="1">
    <source>
        <dbReference type="ARBA" id="ARBA00004141"/>
    </source>
</evidence>
<dbReference type="GO" id="GO:0043953">
    <property type="term" value="P:protein transport by the Tat complex"/>
    <property type="evidence" value="ECO:0007669"/>
    <property type="project" value="TreeGrafter"/>
</dbReference>
<keyword evidence="4 6" id="KW-1133">Transmembrane helix</keyword>
<sequence>MDLRIKDKDFQFRQTDELNLDIEALELPISEHIEEMRQRSLQVLCFAFLAIGVMFLKITPIVELLEAPIEGIKFIQLSPGEYFLSTVKISFYGGLLFSIPFLLSQLIFYILPGLTKSEKNIILPILVTSLVLFCAGLLFAYYVLIPAALNFFIGYSSTVIEPLWSFDQYFDFILFLFYSTGFSFQVPIVQVILGLAGIVNGKQMLNAWKYVVLGATIISAVLTPSTDPVTQLCLSGAIVILYLIGAGLLVLYKK</sequence>